<sequence>MRLEQLAEQVRQGYSRLNREDQRLAAPGAGFFGLECANRPAASGIGSYVGGLGKNTLIVLLVIYA</sequence>
<proteinExistence type="predicted"/>
<gene>
    <name evidence="1" type="ORF">A1332_03855</name>
</gene>
<organism evidence="1 2">
    <name type="scientific">Methylomonas methanica</name>
    <dbReference type="NCBI Taxonomy" id="421"/>
    <lineage>
        <taxon>Bacteria</taxon>
        <taxon>Pseudomonadati</taxon>
        <taxon>Pseudomonadota</taxon>
        <taxon>Gammaproteobacteria</taxon>
        <taxon>Methylococcales</taxon>
        <taxon>Methylococcaceae</taxon>
        <taxon>Methylomonas</taxon>
    </lineage>
</organism>
<reference evidence="1 2" key="1">
    <citation type="submission" date="2016-03" db="EMBL/GenBank/DDBJ databases">
        <authorList>
            <person name="Ploux O."/>
        </authorList>
    </citation>
    <scope>NUCLEOTIDE SEQUENCE [LARGE SCALE GENOMIC DNA]</scope>
    <source>
        <strain evidence="1 2">R-45363</strain>
    </source>
</reference>
<evidence type="ECO:0000313" key="2">
    <source>
        <dbReference type="Proteomes" id="UP000078090"/>
    </source>
</evidence>
<dbReference type="Proteomes" id="UP000078090">
    <property type="component" value="Unassembled WGS sequence"/>
</dbReference>
<dbReference type="AlphaFoldDB" id="A0A177LZZ7"/>
<accession>A0A177LZZ7</accession>
<protein>
    <submittedName>
        <fullName evidence="1">Uncharacterized protein</fullName>
    </submittedName>
</protein>
<comment type="caution">
    <text evidence="1">The sequence shown here is derived from an EMBL/GenBank/DDBJ whole genome shotgun (WGS) entry which is preliminary data.</text>
</comment>
<name>A0A177LZZ7_METMH</name>
<evidence type="ECO:0000313" key="1">
    <source>
        <dbReference type="EMBL" id="OAH99035.1"/>
    </source>
</evidence>
<dbReference type="EMBL" id="LUUG01000105">
    <property type="protein sequence ID" value="OAH99035.1"/>
    <property type="molecule type" value="Genomic_DNA"/>
</dbReference>